<comment type="caution">
    <text evidence="1">The sequence shown here is derived from an EMBL/GenBank/DDBJ whole genome shotgun (WGS) entry which is preliminary data.</text>
</comment>
<evidence type="ECO:0000313" key="1">
    <source>
        <dbReference type="EMBL" id="EPI08651.1"/>
    </source>
</evidence>
<accession>A0AB73A658</accession>
<name>A0AB73A658_ENTFC</name>
<reference evidence="1 2" key="1">
    <citation type="submission" date="2013-06" db="EMBL/GenBank/DDBJ databases">
        <authorList>
            <person name="Weinstock G."/>
            <person name="Sodergren E."/>
            <person name="Lobos E.A."/>
            <person name="Fulton L."/>
            <person name="Fulton R."/>
            <person name="Courtney L."/>
            <person name="Fronick C."/>
            <person name="O'Laughlin M."/>
            <person name="Godfrey J."/>
            <person name="Wilson R.M."/>
            <person name="Miner T."/>
            <person name="Farmer C."/>
            <person name="Delehaunty K."/>
            <person name="Cordes M."/>
            <person name="Minx P."/>
            <person name="Tomlinson C."/>
            <person name="Chen J."/>
            <person name="Wollam A."/>
            <person name="Pepin K.H."/>
            <person name="Bhonagiri V."/>
            <person name="Zhang X."/>
            <person name="Warren W."/>
            <person name="Mitreva M."/>
            <person name="Mardis E.R."/>
            <person name="Wilson R.K."/>
        </authorList>
    </citation>
    <scope>NUCLEOTIDE SEQUENCE [LARGE SCALE GENOMIC DNA]</scope>
    <source>
        <strain evidence="1 2">SD2A-2</strain>
    </source>
</reference>
<organism evidence="1 2">
    <name type="scientific">Enterococcus faecium SD2A-2</name>
    <dbReference type="NCBI Taxonomy" id="1244154"/>
    <lineage>
        <taxon>Bacteria</taxon>
        <taxon>Bacillati</taxon>
        <taxon>Bacillota</taxon>
        <taxon>Bacilli</taxon>
        <taxon>Lactobacillales</taxon>
        <taxon>Enterococcaceae</taxon>
        <taxon>Enterococcus</taxon>
    </lineage>
</organism>
<evidence type="ECO:0000313" key="2">
    <source>
        <dbReference type="Proteomes" id="UP000014622"/>
    </source>
</evidence>
<dbReference type="Proteomes" id="UP000014622">
    <property type="component" value="Unassembled WGS sequence"/>
</dbReference>
<dbReference type="AlphaFoldDB" id="A0AB73A658"/>
<dbReference type="EMBL" id="ATIT01000135">
    <property type="protein sequence ID" value="EPI08651.1"/>
    <property type="molecule type" value="Genomic_DNA"/>
</dbReference>
<protein>
    <submittedName>
        <fullName evidence="1">Uncharacterized protein</fullName>
    </submittedName>
</protein>
<sequence>MEDLLSVFFAFFLIKRKNSYFFQSDTFTMELEINIDPSLNEE</sequence>
<gene>
    <name evidence="1" type="ORF">D356_02641</name>
</gene>
<proteinExistence type="predicted"/>